<reference evidence="1 2" key="1">
    <citation type="submission" date="2022-11" db="EMBL/GenBank/DDBJ databases">
        <title>Whole genome sequence of Eschrichtius robustus ER-17-0199.</title>
        <authorList>
            <person name="Bruniche-Olsen A."/>
            <person name="Black A.N."/>
            <person name="Fields C.J."/>
            <person name="Walden K."/>
            <person name="Dewoody J.A."/>
        </authorList>
    </citation>
    <scope>NUCLEOTIDE SEQUENCE [LARGE SCALE GENOMIC DNA]</scope>
    <source>
        <strain evidence="1">ER-17-0199</strain>
        <tissue evidence="1">Blubber</tissue>
    </source>
</reference>
<organism evidence="1 2">
    <name type="scientific">Eschrichtius robustus</name>
    <name type="common">California gray whale</name>
    <name type="synonym">Eschrichtius gibbosus</name>
    <dbReference type="NCBI Taxonomy" id="9764"/>
    <lineage>
        <taxon>Eukaryota</taxon>
        <taxon>Metazoa</taxon>
        <taxon>Chordata</taxon>
        <taxon>Craniata</taxon>
        <taxon>Vertebrata</taxon>
        <taxon>Euteleostomi</taxon>
        <taxon>Mammalia</taxon>
        <taxon>Eutheria</taxon>
        <taxon>Laurasiatheria</taxon>
        <taxon>Artiodactyla</taxon>
        <taxon>Whippomorpha</taxon>
        <taxon>Cetacea</taxon>
        <taxon>Mysticeti</taxon>
        <taxon>Eschrichtiidae</taxon>
        <taxon>Eschrichtius</taxon>
    </lineage>
</organism>
<proteinExistence type="predicted"/>
<name>A0AB34I2E4_ESCRO</name>
<protein>
    <submittedName>
        <fullName evidence="1">Uncharacterized protein</fullName>
    </submittedName>
</protein>
<comment type="caution">
    <text evidence="1">The sequence shown here is derived from an EMBL/GenBank/DDBJ whole genome shotgun (WGS) entry which is preliminary data.</text>
</comment>
<keyword evidence="2" id="KW-1185">Reference proteome</keyword>
<sequence length="222" mass="23213">MALLGFSTFKGRQPIGSFSSSGPTDCKWRAAGTNGCRQEAGPATRQRYNRRAGASFPLGAGHGCSVPFIRFGHPAAPAGAELPPPPSPLPPLGSSVVATERGVAGRRGIPEWPQPTTRALVRLCGLKPGARLSEEPVSCTLRASPCLKAIPPAERGPRCGAEVLAGPGAPQLTWEHTEVTGQNLPVALGPDTKSGKAEEMFWRARGRVVSEPLSVSRPFPGP</sequence>
<dbReference type="AlphaFoldDB" id="A0AB34I2E4"/>
<gene>
    <name evidence="1" type="ORF">J1605_017187</name>
</gene>
<accession>A0AB34I2E4</accession>
<evidence type="ECO:0000313" key="1">
    <source>
        <dbReference type="EMBL" id="KAJ8797649.1"/>
    </source>
</evidence>
<evidence type="ECO:0000313" key="2">
    <source>
        <dbReference type="Proteomes" id="UP001159641"/>
    </source>
</evidence>
<dbReference type="EMBL" id="JAIQCJ010000173">
    <property type="protein sequence ID" value="KAJ8797649.1"/>
    <property type="molecule type" value="Genomic_DNA"/>
</dbReference>
<dbReference type="Proteomes" id="UP001159641">
    <property type="component" value="Unassembled WGS sequence"/>
</dbReference>